<proteinExistence type="predicted"/>
<feature type="compositionally biased region" description="Polar residues" evidence="1">
    <location>
        <begin position="296"/>
        <end position="315"/>
    </location>
</feature>
<evidence type="ECO:0000313" key="2">
    <source>
        <dbReference type="EMBL" id="CAE0464518.1"/>
    </source>
</evidence>
<feature type="compositionally biased region" description="Low complexity" evidence="1">
    <location>
        <begin position="57"/>
        <end position="70"/>
    </location>
</feature>
<feature type="compositionally biased region" description="Basic and acidic residues" evidence="1">
    <location>
        <begin position="255"/>
        <end position="266"/>
    </location>
</feature>
<feature type="compositionally biased region" description="Polar residues" evidence="1">
    <location>
        <begin position="221"/>
        <end position="234"/>
    </location>
</feature>
<dbReference type="EMBL" id="HBIO01012036">
    <property type="protein sequence ID" value="CAE0464518.1"/>
    <property type="molecule type" value="Transcribed_RNA"/>
</dbReference>
<sequence length="940" mass="100792">MASTHKSSIRNNHHRHYGTAGQSPPPPISAIVIVSKSMSMSKSNALHPNPSKKKFGKNLNKLVKQKQQQQPSAPPPIVNSSRGSSGASSGLLLLSTKGTKKSVSSSTNTHDALVSVLNGGHGNGVGSGSSDETQKGSSGVGVGQRSSTKKMNGRVFSGQDDDRDAPRGFGHVFESMNKKEEVANIVAWGKGPTSTSTATANATPTPTSTSPPLPDSLNTTRVASSKSGSNNEGQKATKRSHFEQYLDSNRFANDNNHKREPLHSERTSGIIKTSQEAPSSPPSLPPSLPSSKEESAQLNACQDKPNSTKSTQNGEDQVEFMKKLAKERAEKRRKEEEARIQAQKERAAARLKELESKMNLGKKATKMTSASEKTGFTVAAPKKLYDPSRSYSSLLGGGNGNLNGGIPLTITSTNNNSMMSSSSASERNLTLSPKTSSSESPKIQFASYDDRDRGRKSNSGPRMLFDPKSGSMIAAPSKDTAGAVSSRGRKEKKKQRSSGAKDRDTTITNEKSQNGDSKRGDSTKLSKSRNKRESGSSRKDGRKIANDEKSNNENANRSRKNHAQRGWKIPRTCGVLYRRDSKGRIVSADGCEGDRGYGAHSVPGGRVRNSKCFAMQKERVKLETKQYQNASEISYEYTSQDYATMHTHQHSSTYSTSNTDYDYDYDYENDRNLNGLNRSHFMPKNKNMKDNGITQNVLETVDADLLSPELVKGDEMLDLLTGLQDSPKLQATAAAWAPSEAVLALAAAHSKKEEGELVDSPSDSNEDAVKHFVQRKTSPTMAQKPPSVDENKVEMSPSIGLGLGFDPTKDMDNMMMTPTMGIGSNEKEVKPLDLSLSSADESSMPISASNPFATSNGLLGSTTWGTVHSTSMGSLSNWDLRGSGGGNGKNSVPNTQNEDSSNSFLSSLGNTLGNQTAWGSNGGFATGGFNGINGPSMGSS</sequence>
<feature type="region of interest" description="Disordered" evidence="1">
    <location>
        <begin position="1"/>
        <end position="348"/>
    </location>
</feature>
<feature type="compositionally biased region" description="Low complexity" evidence="1">
    <location>
        <begin position="80"/>
        <end position="118"/>
    </location>
</feature>
<feature type="compositionally biased region" description="Polar residues" evidence="1">
    <location>
        <begin position="424"/>
        <end position="441"/>
    </location>
</feature>
<dbReference type="AlphaFoldDB" id="A0A7S3Q3H2"/>
<name>A0A7S3Q3H2_9STRA</name>
<feature type="compositionally biased region" description="Low complexity" evidence="1">
    <location>
        <begin position="29"/>
        <end position="43"/>
    </location>
</feature>
<feature type="region of interest" description="Disordered" evidence="1">
    <location>
        <begin position="390"/>
        <end position="566"/>
    </location>
</feature>
<organism evidence="2">
    <name type="scientific">Chaetoceros debilis</name>
    <dbReference type="NCBI Taxonomy" id="122233"/>
    <lineage>
        <taxon>Eukaryota</taxon>
        <taxon>Sar</taxon>
        <taxon>Stramenopiles</taxon>
        <taxon>Ochrophyta</taxon>
        <taxon>Bacillariophyta</taxon>
        <taxon>Coscinodiscophyceae</taxon>
        <taxon>Chaetocerotophycidae</taxon>
        <taxon>Chaetocerotales</taxon>
        <taxon>Chaetocerotaceae</taxon>
        <taxon>Chaetoceros</taxon>
    </lineage>
</organism>
<feature type="compositionally biased region" description="Basic residues" evidence="1">
    <location>
        <begin position="7"/>
        <end position="17"/>
    </location>
</feature>
<feature type="compositionally biased region" description="Low complexity" evidence="1">
    <location>
        <begin position="411"/>
        <end position="423"/>
    </location>
</feature>
<feature type="region of interest" description="Disordered" evidence="1">
    <location>
        <begin position="878"/>
        <end position="940"/>
    </location>
</feature>
<feature type="compositionally biased region" description="Pro residues" evidence="1">
    <location>
        <begin position="279"/>
        <end position="288"/>
    </location>
</feature>
<feature type="compositionally biased region" description="Low complexity" evidence="1">
    <location>
        <begin position="192"/>
        <end position="208"/>
    </location>
</feature>
<feature type="compositionally biased region" description="Basic and acidic residues" evidence="1">
    <location>
        <begin position="531"/>
        <end position="551"/>
    </location>
</feature>
<reference evidence="2" key="1">
    <citation type="submission" date="2021-01" db="EMBL/GenBank/DDBJ databases">
        <authorList>
            <person name="Corre E."/>
            <person name="Pelletier E."/>
            <person name="Niang G."/>
            <person name="Scheremetjew M."/>
            <person name="Finn R."/>
            <person name="Kale V."/>
            <person name="Holt S."/>
            <person name="Cochrane G."/>
            <person name="Meng A."/>
            <person name="Brown T."/>
            <person name="Cohen L."/>
        </authorList>
    </citation>
    <scope>NUCLEOTIDE SEQUENCE</scope>
    <source>
        <strain evidence="2">MM31A-1</strain>
    </source>
</reference>
<accession>A0A7S3Q3H2</accession>
<dbReference type="CDD" id="cd22249">
    <property type="entry name" value="UDM1_RNF168_RNF169-like"/>
    <property type="match status" value="1"/>
</dbReference>
<gene>
    <name evidence="2" type="ORF">CDEB00056_LOCUS9359</name>
</gene>
<protein>
    <submittedName>
        <fullName evidence="2">Uncharacterized protein</fullName>
    </submittedName>
</protein>
<feature type="compositionally biased region" description="Gly residues" evidence="1">
    <location>
        <begin position="920"/>
        <end position="931"/>
    </location>
</feature>
<feature type="compositionally biased region" description="Basic and acidic residues" evidence="1">
    <location>
        <begin position="319"/>
        <end position="348"/>
    </location>
</feature>
<feature type="region of interest" description="Disordered" evidence="1">
    <location>
        <begin position="772"/>
        <end position="798"/>
    </location>
</feature>
<feature type="compositionally biased region" description="Polar residues" evidence="1">
    <location>
        <begin position="506"/>
        <end position="515"/>
    </location>
</feature>
<evidence type="ECO:0000256" key="1">
    <source>
        <dbReference type="SAM" id="MobiDB-lite"/>
    </source>
</evidence>
<feature type="compositionally biased region" description="Polar residues" evidence="1">
    <location>
        <begin position="889"/>
        <end position="919"/>
    </location>
</feature>
<feature type="compositionally biased region" description="Basic residues" evidence="1">
    <location>
        <begin position="487"/>
        <end position="496"/>
    </location>
</feature>